<evidence type="ECO:0000313" key="19">
    <source>
        <dbReference type="Proteomes" id="UP000618051"/>
    </source>
</evidence>
<evidence type="ECO:0000256" key="14">
    <source>
        <dbReference type="PIRSR" id="PIRSR614732-2"/>
    </source>
</evidence>
<evidence type="ECO:0000256" key="8">
    <source>
        <dbReference type="ARBA" id="ARBA00022676"/>
    </source>
</evidence>
<dbReference type="Pfam" id="PF00215">
    <property type="entry name" value="OMPdecase"/>
    <property type="match status" value="1"/>
</dbReference>
<sequence length="546" mass="58726">MAAGPAGTVAAALSGAGALRFGHFVLKSGRSSPVYIDLRGLVSHPRLLRQVAGLLFQAAQDAGVLYDCVCGVPYTALPLATIICSENQVPMLIRRKEGKDYEPVISEPGTKRMIEGTINPGETCLIIEDVVTSGSSVLETAEALQKEGLKVTDAIVLLDREQGGKARLEEHGIRLHSVCTLSGVLEILQQQGKVAAEMVEEVKKFIEGNVFEAVAQNGAAPVKRRCKELSFSARAQLPGVHPIAARLLMLMEKKQTNLCLSADVTSPKELLQLAATLGPSICILKTHIDILNDFTQEVVKEIASWADIVNAHVVPGSGVVKGLKEVGLPLQRGCLLVAEMSSQGSLATGEYTKAAVQMAEDNSDFVFGFICGSRVSNKPEFLHLTPGVQLQTGGDNLGQKYLSPKEVIGEKGSDIIIVGRGILAVSDCLQEAEKYRKAAWESYDDARFHELHTMPAVLAKIIKSIKRLTVSDEICLAILARQWDDHKSQICLMDAPSQDMSKAAIWHLVHLVGRFNTSGKLGYGDAHGSESINTGRDPALMSVPPE</sequence>
<dbReference type="SMART" id="SM00934">
    <property type="entry name" value="OMPdecase"/>
    <property type="match status" value="1"/>
</dbReference>
<evidence type="ECO:0000256" key="10">
    <source>
        <dbReference type="ARBA" id="ARBA00022793"/>
    </source>
</evidence>
<keyword evidence="13" id="KW-0511">Multifunctional enzyme</keyword>
<comment type="similarity">
    <text evidence="3">In the N-terminal section; belongs to the purine/pyrimidine phosphoribosyltransferase family.</text>
</comment>
<dbReference type="InterPro" id="IPR000836">
    <property type="entry name" value="PRTase_dom"/>
</dbReference>
<dbReference type="GO" id="GO:0004588">
    <property type="term" value="F:orotate phosphoribosyltransferase activity"/>
    <property type="evidence" value="ECO:0007669"/>
    <property type="project" value="UniProtKB-EC"/>
</dbReference>
<reference evidence="18 19" key="2">
    <citation type="journal article" date="2021" name="J. Hered.">
        <title>Feather Gene Expression Elucidates the Developmental Basis of Plumage Iridescence in African Starlings.</title>
        <authorList>
            <person name="Rubenstein D.R."/>
            <person name="Corvelo A."/>
            <person name="MacManes M.D."/>
            <person name="Maia R."/>
            <person name="Narzisi G."/>
            <person name="Rousaki A."/>
            <person name="Vandenabeele P."/>
            <person name="Shawkey M.D."/>
            <person name="Solomon J."/>
        </authorList>
    </citation>
    <scope>NUCLEOTIDE SEQUENCE [LARGE SCALE GENOMIC DNA]</scope>
    <source>
        <strain evidence="18">SS15</strain>
    </source>
</reference>
<dbReference type="CDD" id="cd04725">
    <property type="entry name" value="OMP_decarboxylase_like"/>
    <property type="match status" value="1"/>
</dbReference>
<keyword evidence="10" id="KW-0210">Decarboxylase</keyword>
<dbReference type="PANTHER" id="PTHR19278:SF9">
    <property type="entry name" value="URIDINE 5'-MONOPHOSPHATE SYNTHASE"/>
    <property type="match status" value="1"/>
</dbReference>
<gene>
    <name evidence="18" type="ORF">IHE44_0014586</name>
    <name evidence="17" type="ORF">IHE44_001524</name>
</gene>
<evidence type="ECO:0000256" key="13">
    <source>
        <dbReference type="ARBA" id="ARBA00023268"/>
    </source>
</evidence>
<keyword evidence="19" id="KW-1185">Reference proteome</keyword>
<dbReference type="HAMAP" id="MF_01208">
    <property type="entry name" value="PyrE"/>
    <property type="match status" value="1"/>
</dbReference>
<dbReference type="GO" id="GO:0004590">
    <property type="term" value="F:orotidine-5'-phosphate decarboxylase activity"/>
    <property type="evidence" value="ECO:0007669"/>
    <property type="project" value="UniProtKB-EC"/>
</dbReference>
<protein>
    <recommendedName>
        <fullName evidence="7">Uridine 5'-monophosphate synthase</fullName>
        <ecNumber evidence="5">2.4.2.10</ecNumber>
        <ecNumber evidence="6">4.1.1.23</ecNumber>
    </recommendedName>
</protein>
<evidence type="ECO:0000256" key="3">
    <source>
        <dbReference type="ARBA" id="ARBA00006221"/>
    </source>
</evidence>
<dbReference type="GO" id="GO:0044205">
    <property type="term" value="P:'de novo' UMP biosynthetic process"/>
    <property type="evidence" value="ECO:0007669"/>
    <property type="project" value="UniProtKB-UniPathway"/>
</dbReference>
<name>A0A835P0H1_9PASS</name>
<evidence type="ECO:0000313" key="18">
    <source>
        <dbReference type="EMBL" id="KAI1237321.1"/>
    </source>
</evidence>
<dbReference type="SUPFAM" id="SSF53271">
    <property type="entry name" value="PRTase-like"/>
    <property type="match status" value="1"/>
</dbReference>
<comment type="caution">
    <text evidence="17">The sequence shown here is derived from an EMBL/GenBank/DDBJ whole genome shotgun (WGS) entry which is preliminary data.</text>
</comment>
<keyword evidence="12" id="KW-0456">Lyase</keyword>
<keyword evidence="9" id="KW-0808">Transferase</keyword>
<evidence type="ECO:0000256" key="7">
    <source>
        <dbReference type="ARBA" id="ARBA00015047"/>
    </source>
</evidence>
<evidence type="ECO:0000256" key="15">
    <source>
        <dbReference type="SAM" id="MobiDB-lite"/>
    </source>
</evidence>
<evidence type="ECO:0000313" key="17">
    <source>
        <dbReference type="EMBL" id="KAG0128580.1"/>
    </source>
</evidence>
<dbReference type="EC" id="4.1.1.23" evidence="6"/>
<evidence type="ECO:0000259" key="16">
    <source>
        <dbReference type="SMART" id="SM00934"/>
    </source>
</evidence>
<dbReference type="InterPro" id="IPR023031">
    <property type="entry name" value="OPRT"/>
</dbReference>
<evidence type="ECO:0000256" key="1">
    <source>
        <dbReference type="ARBA" id="ARBA00004861"/>
    </source>
</evidence>
<dbReference type="EMBL" id="JADDUC020000008">
    <property type="protein sequence ID" value="KAI1237321.1"/>
    <property type="molecule type" value="Genomic_DNA"/>
</dbReference>
<feature type="binding site" evidence="14">
    <location>
        <position position="341"/>
    </location>
    <ligand>
        <name>substrate</name>
    </ligand>
</feature>
<dbReference type="NCBIfam" id="TIGR01740">
    <property type="entry name" value="pyrF"/>
    <property type="match status" value="1"/>
</dbReference>
<dbReference type="Gene3D" id="3.20.20.70">
    <property type="entry name" value="Aldolase class I"/>
    <property type="match status" value="2"/>
</dbReference>
<reference evidence="18" key="3">
    <citation type="submission" date="2022-01" db="EMBL/GenBank/DDBJ databases">
        <authorList>
            <person name="Rubenstein D.R."/>
        </authorList>
    </citation>
    <scope>NUCLEOTIDE SEQUENCE</scope>
    <source>
        <strain evidence="18">SS15</strain>
        <tissue evidence="18">Liver</tissue>
    </source>
</reference>
<dbReference type="SUPFAM" id="SSF51366">
    <property type="entry name" value="Ribulose-phoshate binding barrel"/>
    <property type="match status" value="1"/>
</dbReference>
<dbReference type="EC" id="2.4.2.10" evidence="5"/>
<evidence type="ECO:0000256" key="11">
    <source>
        <dbReference type="ARBA" id="ARBA00022975"/>
    </source>
</evidence>
<dbReference type="InterPro" id="IPR011060">
    <property type="entry name" value="RibuloseP-bd_barrel"/>
</dbReference>
<feature type="domain" description="Orotidine 5'-phosphate decarboxylase" evidence="16">
    <location>
        <begin position="257"/>
        <end position="435"/>
    </location>
</feature>
<comment type="pathway">
    <text evidence="1">Pyrimidine metabolism; UMP biosynthesis via de novo pathway; UMP from orotate: step 2/2.</text>
</comment>
<feature type="binding site" evidence="14">
    <location>
        <position position="420"/>
    </location>
    <ligand>
        <name>substrate</name>
    </ligand>
</feature>
<dbReference type="NCBIfam" id="TIGR00336">
    <property type="entry name" value="pyrE"/>
    <property type="match status" value="1"/>
</dbReference>
<dbReference type="FunFam" id="3.40.50.2020:FF:000025">
    <property type="entry name" value="Uridine monophosphate synthetase"/>
    <property type="match status" value="1"/>
</dbReference>
<feature type="binding site" evidence="14">
    <location>
        <position position="419"/>
    </location>
    <ligand>
        <name>substrate</name>
    </ligand>
</feature>
<evidence type="ECO:0000256" key="6">
    <source>
        <dbReference type="ARBA" id="ARBA00012321"/>
    </source>
</evidence>
<accession>A0A835P0H1</accession>
<feature type="region of interest" description="Disordered" evidence="15">
    <location>
        <begin position="527"/>
        <end position="546"/>
    </location>
</feature>
<dbReference type="Proteomes" id="UP000618051">
    <property type="component" value="Unassembled WGS sequence"/>
</dbReference>
<reference evidence="17" key="1">
    <citation type="submission" date="2020-10" db="EMBL/GenBank/DDBJ databases">
        <title>Feather gene expression reveals the developmental basis of iridescence in African starlings.</title>
        <authorList>
            <person name="Rubenstein D.R."/>
        </authorList>
    </citation>
    <scope>NUCLEOTIDE SEQUENCE</scope>
    <source>
        <strain evidence="17">SS15</strain>
        <tissue evidence="17">Liver</tissue>
    </source>
</reference>
<comment type="pathway">
    <text evidence="2">Pyrimidine metabolism; UMP biosynthesis via de novo pathway; UMP from orotate: step 1/2.</text>
</comment>
<proteinExistence type="inferred from homology"/>
<dbReference type="InterPro" id="IPR029057">
    <property type="entry name" value="PRTase-like"/>
</dbReference>
<dbReference type="OrthoDB" id="10263753at2759"/>
<dbReference type="UniPathway" id="UPA00070">
    <property type="reaction ID" value="UER00119"/>
</dbReference>
<dbReference type="InterPro" id="IPR013785">
    <property type="entry name" value="Aldolase_TIM"/>
</dbReference>
<evidence type="ECO:0000256" key="2">
    <source>
        <dbReference type="ARBA" id="ARBA00004889"/>
    </source>
</evidence>
<evidence type="ECO:0000256" key="5">
    <source>
        <dbReference type="ARBA" id="ARBA00011971"/>
    </source>
</evidence>
<evidence type="ECO:0000256" key="9">
    <source>
        <dbReference type="ARBA" id="ARBA00022679"/>
    </source>
</evidence>
<feature type="binding site" evidence="14">
    <location>
        <position position="399"/>
    </location>
    <ligand>
        <name>substrate</name>
    </ligand>
</feature>
<dbReference type="InterPro" id="IPR001754">
    <property type="entry name" value="OMPdeCOase_dom"/>
</dbReference>
<comment type="similarity">
    <text evidence="4">In the C-terminal section; belongs to the OMP decarboxylase family.</text>
</comment>
<dbReference type="GO" id="GO:0006207">
    <property type="term" value="P:'de novo' pyrimidine nucleobase biosynthetic process"/>
    <property type="evidence" value="ECO:0007669"/>
    <property type="project" value="InterPro"/>
</dbReference>
<dbReference type="Gene3D" id="3.40.50.2020">
    <property type="match status" value="1"/>
</dbReference>
<dbReference type="InterPro" id="IPR014732">
    <property type="entry name" value="OMPdecase"/>
</dbReference>
<keyword evidence="11" id="KW-0665">Pyrimidine biosynthesis</keyword>
<dbReference type="AlphaFoldDB" id="A0A835P0H1"/>
<dbReference type="EMBL" id="JADDUC010000013">
    <property type="protein sequence ID" value="KAG0128580.1"/>
    <property type="molecule type" value="Genomic_DNA"/>
</dbReference>
<keyword evidence="8" id="KW-0328">Glycosyltransferase</keyword>
<dbReference type="InterPro" id="IPR004467">
    <property type="entry name" value="Or_phspho_trans_dom"/>
</dbReference>
<dbReference type="PANTHER" id="PTHR19278">
    <property type="entry name" value="OROTATE PHOSPHORIBOSYLTRANSFERASE"/>
    <property type="match status" value="1"/>
</dbReference>
<dbReference type="Pfam" id="PF00156">
    <property type="entry name" value="Pribosyltran"/>
    <property type="match status" value="1"/>
</dbReference>
<organism evidence="17">
    <name type="scientific">Lamprotornis superbus</name>
    <dbReference type="NCBI Taxonomy" id="245042"/>
    <lineage>
        <taxon>Eukaryota</taxon>
        <taxon>Metazoa</taxon>
        <taxon>Chordata</taxon>
        <taxon>Craniata</taxon>
        <taxon>Vertebrata</taxon>
        <taxon>Euteleostomi</taxon>
        <taxon>Archelosauria</taxon>
        <taxon>Archosauria</taxon>
        <taxon>Dinosauria</taxon>
        <taxon>Saurischia</taxon>
        <taxon>Theropoda</taxon>
        <taxon>Coelurosauria</taxon>
        <taxon>Aves</taxon>
        <taxon>Neognathae</taxon>
        <taxon>Neoaves</taxon>
        <taxon>Telluraves</taxon>
        <taxon>Australaves</taxon>
        <taxon>Passeriformes</taxon>
        <taxon>Sturnidae</taxon>
        <taxon>Lamprotornis</taxon>
    </lineage>
</organism>
<evidence type="ECO:0000256" key="4">
    <source>
        <dbReference type="ARBA" id="ARBA00009769"/>
    </source>
</evidence>
<evidence type="ECO:0000256" key="12">
    <source>
        <dbReference type="ARBA" id="ARBA00023239"/>
    </source>
</evidence>
<dbReference type="CDD" id="cd06223">
    <property type="entry name" value="PRTases_typeI"/>
    <property type="match status" value="1"/>
</dbReference>